<sequence length="171" mass="19390">MDGIDASTVLYAPPEAVYEFIEDFSGYTDYSPHLDAVHQDGDGDVGTDYEIAVSWWRLSYTSHTRVTATDRPNRIDWRTTRGPKARGYWGIEPQDPPSGRDHATRLRLRIQFDPDTFGSVPLAGWTLDRLFDRVRPLIVDESERIVAAMARDIEGESRAVDLEVHRGPESL</sequence>
<name>A0A554NF85_9EURY</name>
<evidence type="ECO:0000313" key="2">
    <source>
        <dbReference type="Proteomes" id="UP000319894"/>
    </source>
</evidence>
<dbReference type="OrthoDB" id="167073at2157"/>
<dbReference type="AlphaFoldDB" id="A0A554NF85"/>
<dbReference type="Gene3D" id="3.30.530.20">
    <property type="match status" value="1"/>
</dbReference>
<comment type="caution">
    <text evidence="1">The sequence shown here is derived from an EMBL/GenBank/DDBJ whole genome shotgun (WGS) entry which is preliminary data.</text>
</comment>
<reference evidence="1 2" key="1">
    <citation type="submission" date="2018-06" db="EMBL/GenBank/DDBJ databases">
        <title>Natronomonas sp. F16-60 a new haloarchaeon isolated from a solar saltern of Isla Cristina, Huelva, Spain.</title>
        <authorList>
            <person name="Duran-Viseras A."/>
            <person name="Sanchez-Porro C."/>
            <person name="Ventosa A."/>
        </authorList>
    </citation>
    <scope>NUCLEOTIDE SEQUENCE [LARGE SCALE GENOMIC DNA]</scope>
    <source>
        <strain evidence="1 2">F16-60</strain>
    </source>
</reference>
<keyword evidence="2" id="KW-1185">Reference proteome</keyword>
<dbReference type="Proteomes" id="UP000319894">
    <property type="component" value="Unassembled WGS sequence"/>
</dbReference>
<gene>
    <name evidence="1" type="ORF">DP107_02275</name>
</gene>
<dbReference type="SUPFAM" id="SSF55961">
    <property type="entry name" value="Bet v1-like"/>
    <property type="match status" value="1"/>
</dbReference>
<proteinExistence type="predicted"/>
<accession>A0A554NF85</accession>
<dbReference type="InterPro" id="IPR023393">
    <property type="entry name" value="START-like_dom_sf"/>
</dbReference>
<dbReference type="InterPro" id="IPR019587">
    <property type="entry name" value="Polyketide_cyclase/dehydratase"/>
</dbReference>
<protein>
    <submittedName>
        <fullName evidence="1">SRPBCC family protein</fullName>
    </submittedName>
</protein>
<dbReference type="InParanoid" id="A0A554NF85"/>
<dbReference type="RefSeq" id="WP_144260507.1">
    <property type="nucleotide sequence ID" value="NZ_QMDX01000001.1"/>
</dbReference>
<dbReference type="CDD" id="cd07812">
    <property type="entry name" value="SRPBCC"/>
    <property type="match status" value="1"/>
</dbReference>
<dbReference type="Pfam" id="PF10604">
    <property type="entry name" value="Polyketide_cyc2"/>
    <property type="match status" value="1"/>
</dbReference>
<dbReference type="EMBL" id="QMDX01000001">
    <property type="protein sequence ID" value="TSD16028.1"/>
    <property type="molecule type" value="Genomic_DNA"/>
</dbReference>
<organism evidence="1 2">
    <name type="scientific">Haloglomus irregulare</name>
    <dbReference type="NCBI Taxonomy" id="2234134"/>
    <lineage>
        <taxon>Archaea</taxon>
        <taxon>Methanobacteriati</taxon>
        <taxon>Methanobacteriota</taxon>
        <taxon>Stenosarchaea group</taxon>
        <taxon>Halobacteria</taxon>
        <taxon>Halobacteriales</taxon>
        <taxon>Natronomonadaceae</taxon>
        <taxon>Haloglomus</taxon>
    </lineage>
</organism>
<evidence type="ECO:0000313" key="1">
    <source>
        <dbReference type="EMBL" id="TSD16028.1"/>
    </source>
</evidence>